<keyword evidence="2" id="KW-0812">Transmembrane</keyword>
<dbReference type="AlphaFoldDB" id="A0A835WTJ0"/>
<keyword evidence="2" id="KW-1133">Transmembrane helix</keyword>
<dbReference type="OrthoDB" id="530947at2759"/>
<dbReference type="SUPFAM" id="SSF81324">
    <property type="entry name" value="Voltage-gated potassium channels"/>
    <property type="match status" value="1"/>
</dbReference>
<keyword evidence="2" id="KW-0472">Membrane</keyword>
<dbReference type="Gene3D" id="1.10.287.70">
    <property type="match status" value="1"/>
</dbReference>
<reference evidence="4" key="1">
    <citation type="journal article" date="2020" name="bioRxiv">
        <title>Comparative genomics of Chlamydomonas.</title>
        <authorList>
            <person name="Craig R.J."/>
            <person name="Hasan A.R."/>
            <person name="Ness R.W."/>
            <person name="Keightley P.D."/>
        </authorList>
    </citation>
    <scope>NUCLEOTIDE SEQUENCE</scope>
    <source>
        <strain evidence="4">CCAP 11/173</strain>
    </source>
</reference>
<evidence type="ECO:0000256" key="3">
    <source>
        <dbReference type="SAM" id="SignalP"/>
    </source>
</evidence>
<feature type="transmembrane region" description="Helical" evidence="2">
    <location>
        <begin position="268"/>
        <end position="288"/>
    </location>
</feature>
<feature type="chain" id="PRO_5032490076" description="Solute-binding protein family 3/N-terminal domain-containing protein" evidence="3">
    <location>
        <begin position="17"/>
        <end position="670"/>
    </location>
</feature>
<evidence type="ECO:0000313" key="4">
    <source>
        <dbReference type="EMBL" id="KAG2453371.1"/>
    </source>
</evidence>
<dbReference type="Proteomes" id="UP000613740">
    <property type="component" value="Unassembled WGS sequence"/>
</dbReference>
<comment type="caution">
    <text evidence="4">The sequence shown here is derived from an EMBL/GenBank/DDBJ whole genome shotgun (WGS) entry which is preliminary data.</text>
</comment>
<gene>
    <name evidence="4" type="ORF">HYH02_001595</name>
</gene>
<proteinExistence type="predicted"/>
<evidence type="ECO:0000256" key="2">
    <source>
        <dbReference type="SAM" id="Phobius"/>
    </source>
</evidence>
<feature type="signal peptide" evidence="3">
    <location>
        <begin position="1"/>
        <end position="16"/>
    </location>
</feature>
<feature type="compositionally biased region" description="Gly residues" evidence="1">
    <location>
        <begin position="622"/>
        <end position="631"/>
    </location>
</feature>
<accession>A0A835WTJ0</accession>
<name>A0A835WTJ0_9CHLO</name>
<feature type="transmembrane region" description="Helical" evidence="2">
    <location>
        <begin position="182"/>
        <end position="203"/>
    </location>
</feature>
<dbReference type="InterPro" id="IPR052219">
    <property type="entry name" value="Photolyase_Class-2"/>
</dbReference>
<dbReference type="PANTHER" id="PTHR10211:SF0">
    <property type="entry name" value="DEOXYRIBODIPYRIMIDINE PHOTO-LYASE"/>
    <property type="match status" value="1"/>
</dbReference>
<evidence type="ECO:0000313" key="5">
    <source>
        <dbReference type="Proteomes" id="UP000613740"/>
    </source>
</evidence>
<dbReference type="EMBL" id="JAEHOD010000003">
    <property type="protein sequence ID" value="KAG2453371.1"/>
    <property type="molecule type" value="Genomic_DNA"/>
</dbReference>
<dbReference type="PANTHER" id="PTHR10211">
    <property type="entry name" value="DEOXYRIBODIPYRIMIDINE PHOTOLYASE"/>
    <property type="match status" value="1"/>
</dbReference>
<feature type="region of interest" description="Disordered" evidence="1">
    <location>
        <begin position="484"/>
        <end position="505"/>
    </location>
</feature>
<organism evidence="4 5">
    <name type="scientific">Chlamydomonas schloesseri</name>
    <dbReference type="NCBI Taxonomy" id="2026947"/>
    <lineage>
        <taxon>Eukaryota</taxon>
        <taxon>Viridiplantae</taxon>
        <taxon>Chlorophyta</taxon>
        <taxon>core chlorophytes</taxon>
        <taxon>Chlorophyceae</taxon>
        <taxon>CS clade</taxon>
        <taxon>Chlamydomonadales</taxon>
        <taxon>Chlamydomonadaceae</taxon>
        <taxon>Chlamydomonas</taxon>
    </lineage>
</organism>
<sequence>MALMLAFLMFIAVASAMGPVAAPDKPVRVCVLDSPPTVGLRAGVKLKDGQQLTPSAAKDSLQGMGVDMVDVIFNQVLKWNFTVVYYTFAEMGFSRILYDVRVQENCDVAVQSFFISASRDLCTKACPLPDNGTMLQSDSDYEKYACCVDFSQPFYDGGWTITSKISDGSDINYFTVFFQRDIVHIIAVAIITTFVMAHVVWVVERWGPGHVRVEDEDAPMDPHSDFTSTSFSSKYLDALRDGVWFSSNVLLNGVVAPEKRIRTPLGRLIITVWVLFGIFLISFVTSIISSTLTTAQLSASQILTANDLAGRTMCLEEGFYNFFFDSNFPGIGVSKVLVPHLSDCFEELKAGNAEAVFGVRDYSIDYFSQGKGRGLLVSPTIYPQPYGMVWSQSWVYGSAVNEALLLYREDVYATTPSYRDSKRRWYAGDASQIAYGGTAKQASKVWNWGLVYTAIGLMAVYVLLQVLVYVGGRFAHAAADEEHGVAATGSGDPRSDSGRSGASLTRAKSVKAALGTFANKMTARSPSVRVTPNHSTGQLGSPSFTARQLVLMSGASEKTLLAVQQLPSGMISTQQAMMPLPGMGGGGGAGGGAVPAVMGYARSQTLGSNGVNGVLKTANSSVGGGAGGGSGARDQPSPSYLARSGSRVRIVTDSSRVEDFQDGFVNDGTS</sequence>
<feature type="transmembrane region" description="Helical" evidence="2">
    <location>
        <begin position="445"/>
        <end position="464"/>
    </location>
</feature>
<evidence type="ECO:0008006" key="6">
    <source>
        <dbReference type="Google" id="ProtNLM"/>
    </source>
</evidence>
<protein>
    <recommendedName>
        <fullName evidence="6">Solute-binding protein family 3/N-terminal domain-containing protein</fullName>
    </recommendedName>
</protein>
<feature type="region of interest" description="Disordered" evidence="1">
    <location>
        <begin position="622"/>
        <end position="646"/>
    </location>
</feature>
<evidence type="ECO:0000256" key="1">
    <source>
        <dbReference type="SAM" id="MobiDB-lite"/>
    </source>
</evidence>
<keyword evidence="3" id="KW-0732">Signal</keyword>
<dbReference type="SUPFAM" id="SSF53850">
    <property type="entry name" value="Periplasmic binding protein-like II"/>
    <property type="match status" value="1"/>
</dbReference>
<keyword evidence="5" id="KW-1185">Reference proteome</keyword>